<name>A0A0Q3KP76_BRADI</name>
<feature type="compositionally biased region" description="Basic residues" evidence="1">
    <location>
        <begin position="96"/>
        <end position="105"/>
    </location>
</feature>
<dbReference type="InParanoid" id="A0A0Q3KP76"/>
<sequence length="105" mass="10237">MRSATAELNPLSPAAADLAAPGSAPTAVSLAPTAPPRLLHPRPNAAAQSPPPPTAVPAAPVSAPTPLTPPPNVPSPVVALPTGSAPTIASPAAAGRRPRRPQAHT</sequence>
<evidence type="ECO:0000313" key="3">
    <source>
        <dbReference type="EnsemblPlants" id="KQJ81693"/>
    </source>
</evidence>
<evidence type="ECO:0000313" key="2">
    <source>
        <dbReference type="EMBL" id="KQJ81693.2"/>
    </source>
</evidence>
<proteinExistence type="predicted"/>
<dbReference type="EnsemblPlants" id="KQJ81693">
    <property type="protein sequence ID" value="KQJ81693"/>
    <property type="gene ID" value="BRADI_5g02324v3"/>
</dbReference>
<reference evidence="2 3" key="1">
    <citation type="journal article" date="2010" name="Nature">
        <title>Genome sequencing and analysis of the model grass Brachypodium distachyon.</title>
        <authorList>
            <consortium name="International Brachypodium Initiative"/>
        </authorList>
    </citation>
    <scope>NUCLEOTIDE SEQUENCE [LARGE SCALE GENOMIC DNA]</scope>
    <source>
        <strain evidence="2 3">Bd21</strain>
    </source>
</reference>
<evidence type="ECO:0000313" key="4">
    <source>
        <dbReference type="Proteomes" id="UP000008810"/>
    </source>
</evidence>
<reference evidence="2" key="2">
    <citation type="submission" date="2017-06" db="EMBL/GenBank/DDBJ databases">
        <title>WGS assembly of Brachypodium distachyon.</title>
        <authorList>
            <consortium name="The International Brachypodium Initiative"/>
            <person name="Lucas S."/>
            <person name="Harmon-Smith M."/>
            <person name="Lail K."/>
            <person name="Tice H."/>
            <person name="Grimwood J."/>
            <person name="Bruce D."/>
            <person name="Barry K."/>
            <person name="Shu S."/>
            <person name="Lindquist E."/>
            <person name="Wang M."/>
            <person name="Pitluck S."/>
            <person name="Vogel J.P."/>
            <person name="Garvin D.F."/>
            <person name="Mockler T.C."/>
            <person name="Schmutz J."/>
            <person name="Rokhsar D."/>
            <person name="Bevan M.W."/>
        </authorList>
    </citation>
    <scope>NUCLEOTIDE SEQUENCE</scope>
    <source>
        <strain evidence="2">Bd21</strain>
    </source>
</reference>
<dbReference type="EMBL" id="CM000884">
    <property type="protein sequence ID" value="KQJ81693.2"/>
    <property type="molecule type" value="Genomic_DNA"/>
</dbReference>
<dbReference type="Gramene" id="KQJ81693">
    <property type="protein sequence ID" value="KQJ81693"/>
    <property type="gene ID" value="BRADI_5g02324v3"/>
</dbReference>
<reference evidence="3" key="3">
    <citation type="submission" date="2018-08" db="UniProtKB">
        <authorList>
            <consortium name="EnsemblPlants"/>
        </authorList>
    </citation>
    <scope>IDENTIFICATION</scope>
    <source>
        <strain evidence="3">cv. Bd21</strain>
    </source>
</reference>
<keyword evidence="4" id="KW-1185">Reference proteome</keyword>
<accession>A0A0Q3KP76</accession>
<protein>
    <submittedName>
        <fullName evidence="2 3">Uncharacterized protein</fullName>
    </submittedName>
</protein>
<dbReference type="AlphaFoldDB" id="A0A0Q3KP76"/>
<dbReference type="Proteomes" id="UP000008810">
    <property type="component" value="Chromosome 5"/>
</dbReference>
<gene>
    <name evidence="2" type="ORF">BRADI_5g02324v3</name>
</gene>
<evidence type="ECO:0000256" key="1">
    <source>
        <dbReference type="SAM" id="MobiDB-lite"/>
    </source>
</evidence>
<feature type="compositionally biased region" description="Low complexity" evidence="1">
    <location>
        <begin position="10"/>
        <end position="27"/>
    </location>
</feature>
<feature type="compositionally biased region" description="Low complexity" evidence="1">
    <location>
        <begin position="56"/>
        <end position="65"/>
    </location>
</feature>
<feature type="region of interest" description="Disordered" evidence="1">
    <location>
        <begin position="1"/>
        <end position="105"/>
    </location>
</feature>
<organism evidence="2">
    <name type="scientific">Brachypodium distachyon</name>
    <name type="common">Purple false brome</name>
    <name type="synonym">Trachynia distachya</name>
    <dbReference type="NCBI Taxonomy" id="15368"/>
    <lineage>
        <taxon>Eukaryota</taxon>
        <taxon>Viridiplantae</taxon>
        <taxon>Streptophyta</taxon>
        <taxon>Embryophyta</taxon>
        <taxon>Tracheophyta</taxon>
        <taxon>Spermatophyta</taxon>
        <taxon>Magnoliopsida</taxon>
        <taxon>Liliopsida</taxon>
        <taxon>Poales</taxon>
        <taxon>Poaceae</taxon>
        <taxon>BOP clade</taxon>
        <taxon>Pooideae</taxon>
        <taxon>Stipodae</taxon>
        <taxon>Brachypodieae</taxon>
        <taxon>Brachypodium</taxon>
    </lineage>
</organism>